<evidence type="ECO:0000256" key="2">
    <source>
        <dbReference type="ARBA" id="ARBA00023015"/>
    </source>
</evidence>
<evidence type="ECO:0000313" key="10">
    <source>
        <dbReference type="Proteomes" id="UP001432027"/>
    </source>
</evidence>
<dbReference type="SMART" id="SM00339">
    <property type="entry name" value="FH"/>
    <property type="match status" value="1"/>
</dbReference>
<dbReference type="InterPro" id="IPR030456">
    <property type="entry name" value="TF_fork_head_CS_2"/>
</dbReference>
<dbReference type="PROSITE" id="PS00658">
    <property type="entry name" value="FORK_HEAD_2"/>
    <property type="match status" value="1"/>
</dbReference>
<dbReference type="Gene3D" id="1.10.10.10">
    <property type="entry name" value="Winged helix-like DNA-binding domain superfamily/Winged helix DNA-binding domain"/>
    <property type="match status" value="1"/>
</dbReference>
<dbReference type="InterPro" id="IPR047119">
    <property type="entry name" value="FOXN2/3-like"/>
</dbReference>
<dbReference type="AlphaFoldDB" id="A0AAV5SJJ0"/>
<keyword evidence="3 6" id="KW-0238">DNA-binding</keyword>
<evidence type="ECO:0000313" key="9">
    <source>
        <dbReference type="EMBL" id="GMS83431.1"/>
    </source>
</evidence>
<keyword evidence="10" id="KW-1185">Reference proteome</keyword>
<evidence type="ECO:0000256" key="4">
    <source>
        <dbReference type="ARBA" id="ARBA00023163"/>
    </source>
</evidence>
<feature type="non-terminal residue" evidence="9">
    <location>
        <position position="1"/>
    </location>
</feature>
<comment type="subcellular location">
    <subcellularLocation>
        <location evidence="1 6">Nucleus</location>
    </subcellularLocation>
</comment>
<dbReference type="PRINTS" id="PR00053">
    <property type="entry name" value="FORKHEAD"/>
</dbReference>
<dbReference type="PANTHER" id="PTHR13962">
    <property type="entry name" value="FORKHEAD BOX PROTEIN N3-LIKE PROTEIN-RELATED"/>
    <property type="match status" value="1"/>
</dbReference>
<evidence type="ECO:0000256" key="3">
    <source>
        <dbReference type="ARBA" id="ARBA00023125"/>
    </source>
</evidence>
<feature type="compositionally biased region" description="Polar residues" evidence="7">
    <location>
        <begin position="1"/>
        <end position="17"/>
    </location>
</feature>
<dbReference type="InterPro" id="IPR036390">
    <property type="entry name" value="WH_DNA-bd_sf"/>
</dbReference>
<protein>
    <recommendedName>
        <fullName evidence="8">Fork-head domain-containing protein</fullName>
    </recommendedName>
</protein>
<evidence type="ECO:0000256" key="5">
    <source>
        <dbReference type="ARBA" id="ARBA00023242"/>
    </source>
</evidence>
<reference evidence="9" key="1">
    <citation type="submission" date="2023-10" db="EMBL/GenBank/DDBJ databases">
        <title>Genome assembly of Pristionchus species.</title>
        <authorList>
            <person name="Yoshida K."/>
            <person name="Sommer R.J."/>
        </authorList>
    </citation>
    <scope>NUCLEOTIDE SEQUENCE</scope>
    <source>
        <strain evidence="9">RS0144</strain>
    </source>
</reference>
<feature type="compositionally biased region" description="Polar residues" evidence="7">
    <location>
        <begin position="28"/>
        <end position="39"/>
    </location>
</feature>
<feature type="DNA-binding region" description="Fork-head" evidence="6">
    <location>
        <begin position="209"/>
        <end position="301"/>
    </location>
</feature>
<keyword evidence="4" id="KW-0804">Transcription</keyword>
<dbReference type="GO" id="GO:0005634">
    <property type="term" value="C:nucleus"/>
    <property type="evidence" value="ECO:0007669"/>
    <property type="project" value="UniProtKB-SubCell"/>
</dbReference>
<dbReference type="EMBL" id="BTSX01000002">
    <property type="protein sequence ID" value="GMS83431.1"/>
    <property type="molecule type" value="Genomic_DNA"/>
</dbReference>
<dbReference type="Pfam" id="PF00250">
    <property type="entry name" value="Forkhead"/>
    <property type="match status" value="1"/>
</dbReference>
<feature type="region of interest" description="Disordered" evidence="7">
    <location>
        <begin position="1"/>
        <end position="44"/>
    </location>
</feature>
<dbReference type="InterPro" id="IPR036388">
    <property type="entry name" value="WH-like_DNA-bd_sf"/>
</dbReference>
<dbReference type="SUPFAM" id="SSF46785">
    <property type="entry name" value="Winged helix' DNA-binding domain"/>
    <property type="match status" value="1"/>
</dbReference>
<comment type="caution">
    <text evidence="9">The sequence shown here is derived from an EMBL/GenBank/DDBJ whole genome shotgun (WGS) entry which is preliminary data.</text>
</comment>
<gene>
    <name evidence="9" type="ORF">PENTCL1PPCAC_5606</name>
</gene>
<dbReference type="GO" id="GO:0000987">
    <property type="term" value="F:cis-regulatory region sequence-specific DNA binding"/>
    <property type="evidence" value="ECO:0007669"/>
    <property type="project" value="TreeGrafter"/>
</dbReference>
<dbReference type="InterPro" id="IPR001766">
    <property type="entry name" value="Fork_head_dom"/>
</dbReference>
<evidence type="ECO:0000256" key="7">
    <source>
        <dbReference type="SAM" id="MobiDB-lite"/>
    </source>
</evidence>
<dbReference type="PROSITE" id="PS50039">
    <property type="entry name" value="FORK_HEAD_3"/>
    <property type="match status" value="1"/>
</dbReference>
<organism evidence="9 10">
    <name type="scientific">Pristionchus entomophagus</name>
    <dbReference type="NCBI Taxonomy" id="358040"/>
    <lineage>
        <taxon>Eukaryota</taxon>
        <taxon>Metazoa</taxon>
        <taxon>Ecdysozoa</taxon>
        <taxon>Nematoda</taxon>
        <taxon>Chromadorea</taxon>
        <taxon>Rhabditida</taxon>
        <taxon>Rhabditina</taxon>
        <taxon>Diplogasteromorpha</taxon>
        <taxon>Diplogasteroidea</taxon>
        <taxon>Neodiplogasteridae</taxon>
        <taxon>Pristionchus</taxon>
    </lineage>
</organism>
<dbReference type="GO" id="GO:0003700">
    <property type="term" value="F:DNA-binding transcription factor activity"/>
    <property type="evidence" value="ECO:0007669"/>
    <property type="project" value="InterPro"/>
</dbReference>
<name>A0AAV5SJJ0_9BILA</name>
<dbReference type="Proteomes" id="UP001432027">
    <property type="component" value="Unassembled WGS sequence"/>
</dbReference>
<feature type="non-terminal residue" evidence="9">
    <location>
        <position position="310"/>
    </location>
</feature>
<feature type="domain" description="Fork-head" evidence="8">
    <location>
        <begin position="209"/>
        <end position="301"/>
    </location>
</feature>
<evidence type="ECO:0000256" key="6">
    <source>
        <dbReference type="PROSITE-ProRule" id="PRU00089"/>
    </source>
</evidence>
<dbReference type="PANTHER" id="PTHR13962:SF17">
    <property type="entry name" value="FORKHEAD BOX PROTEIN N4"/>
    <property type="match status" value="1"/>
</dbReference>
<proteinExistence type="predicted"/>
<evidence type="ECO:0000259" key="8">
    <source>
        <dbReference type="PROSITE" id="PS50039"/>
    </source>
</evidence>
<keyword evidence="2" id="KW-0805">Transcription regulation</keyword>
<accession>A0AAV5SJJ0</accession>
<evidence type="ECO:0000256" key="1">
    <source>
        <dbReference type="ARBA" id="ARBA00004123"/>
    </source>
</evidence>
<keyword evidence="5 6" id="KW-0539">Nucleus</keyword>
<sequence>QALPSSSITSPLASRPNNVFKIGDGSMGQPNSTLITDGSTSRRENMWDPNSYGTNDEININSNSSFTGLDWMNEVDLSKFREEIAPDILQYRNPSPEMAFLASSSSFRLTSRPNNVFKMDNNSMGHPYSNPIKDGSTLEGASMWDPTRYDRHLNTNYNSNSSFTGLAWRNRDGLSKFIEEKARDMRNYRKSSPQTVPSRKKFQDERMPSYPNMVALALMSSATGQLYVTEIYTFICKHFPYFRTAPKGWKNSVRHILSCNETFHKSEIKPKRDGRMRCLWSINPDKQEKVDANLAKWQQNKYTEETEAIE</sequence>